<dbReference type="RefSeq" id="WP_315744897.1">
    <property type="nucleotide sequence ID" value="NZ_JAVYAA010000002.1"/>
</dbReference>
<dbReference type="AlphaFoldDB" id="A0AAJ2N3I8"/>
<evidence type="ECO:0000313" key="4">
    <source>
        <dbReference type="Proteomes" id="UP001250538"/>
    </source>
</evidence>
<dbReference type="PANTHER" id="PTHR38743">
    <property type="entry name" value="SIMILAR TO GLYOXYLASE I FAMILY PROTEIN"/>
    <property type="match status" value="1"/>
</dbReference>
<dbReference type="InterPro" id="IPR018756">
    <property type="entry name" value="DUF2314"/>
</dbReference>
<gene>
    <name evidence="3" type="ORF">RQP50_08900</name>
</gene>
<feature type="domain" description="DUF2314" evidence="2">
    <location>
        <begin position="34"/>
        <end position="101"/>
    </location>
</feature>
<dbReference type="Proteomes" id="UP001250538">
    <property type="component" value="Unassembled WGS sequence"/>
</dbReference>
<reference evidence="4" key="1">
    <citation type="submission" date="2023-09" db="EMBL/GenBank/DDBJ databases">
        <title>Paenibacillus sp. chi10 Genome sequencing and assembly.</title>
        <authorList>
            <person name="Kim I."/>
        </authorList>
    </citation>
    <scope>NUCLEOTIDE SEQUENCE [LARGE SCALE GENOMIC DNA]</scope>
    <source>
        <strain evidence="4">chi10</strain>
    </source>
</reference>
<comment type="caution">
    <text evidence="3">The sequence shown here is derived from an EMBL/GenBank/DDBJ whole genome shotgun (WGS) entry which is preliminary data.</text>
</comment>
<evidence type="ECO:0000259" key="1">
    <source>
        <dbReference type="Pfam" id="PF09951"/>
    </source>
</evidence>
<dbReference type="EMBL" id="JAVYAA010000002">
    <property type="protein sequence ID" value="MDT8976362.1"/>
    <property type="molecule type" value="Genomic_DNA"/>
</dbReference>
<feature type="domain" description="Immunity protein Imm33" evidence="1">
    <location>
        <begin position="114"/>
        <end position="201"/>
    </location>
</feature>
<dbReference type="InterPro" id="IPR018689">
    <property type="entry name" value="Imm33_dom"/>
</dbReference>
<dbReference type="PANTHER" id="PTHR38743:SF2">
    <property type="entry name" value="DUF2185 DOMAIN-CONTAINING PROTEIN"/>
    <property type="match status" value="1"/>
</dbReference>
<proteinExistence type="predicted"/>
<evidence type="ECO:0000259" key="2">
    <source>
        <dbReference type="Pfam" id="PF10077"/>
    </source>
</evidence>
<evidence type="ECO:0000313" key="3">
    <source>
        <dbReference type="EMBL" id="MDT8976362.1"/>
    </source>
</evidence>
<keyword evidence="4" id="KW-1185">Reference proteome</keyword>
<organism evidence="3 4">
    <name type="scientific">Paenibacillus suaedae</name>
    <dbReference type="NCBI Taxonomy" id="3077233"/>
    <lineage>
        <taxon>Bacteria</taxon>
        <taxon>Bacillati</taxon>
        <taxon>Bacillota</taxon>
        <taxon>Bacilli</taxon>
        <taxon>Bacillales</taxon>
        <taxon>Paenibacillaceae</taxon>
        <taxon>Paenibacillus</taxon>
    </lineage>
</organism>
<protein>
    <submittedName>
        <fullName evidence="3">DUF2185 domain-containing protein</fullName>
    </submittedName>
</protein>
<name>A0AAJ2N3I8_9BACL</name>
<dbReference type="Pfam" id="PF10077">
    <property type="entry name" value="DUF2314"/>
    <property type="match status" value="1"/>
</dbReference>
<dbReference type="Pfam" id="PF09951">
    <property type="entry name" value="Imm33"/>
    <property type="match status" value="1"/>
</dbReference>
<accession>A0AAJ2N3I8</accession>
<sequence length="208" mass="24580">MTWSLDSVVERHKEAPYTFYVPSEYVLSKIEVGELVKLSFLSDEEDAEYCGERMWVEIIHRSGDELIGTLRNEPVSIKDLVFGQEIHFKIEHICDTMHHDPSAVNWDYYFEKKVVVTNDVLERNEFNFMVRDFPNEGSESDTGWSFFTGYEEENDPDDIDNYQFISIGKVLNIDDSILAFIDREPQCAFERNLATKEFYEVFDYEWEE</sequence>